<evidence type="ECO:0000313" key="9">
    <source>
        <dbReference type="Proteomes" id="UP000192596"/>
    </source>
</evidence>
<name>A0A1V8SDB8_9PEZI</name>
<dbReference type="AlphaFoldDB" id="A0A1V8SDB8"/>
<feature type="region of interest" description="Disordered" evidence="6">
    <location>
        <begin position="432"/>
        <end position="479"/>
    </location>
</feature>
<comment type="subcellular location">
    <subcellularLocation>
        <location evidence="1">Cell membrane</location>
        <topology evidence="1">Multi-pass membrane protein</topology>
    </subcellularLocation>
</comment>
<dbReference type="PANTHER" id="PTHR46494:SF1">
    <property type="entry name" value="CORA FAMILY METAL ION TRANSPORTER (EUROFUNG)"/>
    <property type="match status" value="1"/>
</dbReference>
<dbReference type="GO" id="GO:0050897">
    <property type="term" value="F:cobalt ion binding"/>
    <property type="evidence" value="ECO:0007669"/>
    <property type="project" value="TreeGrafter"/>
</dbReference>
<evidence type="ECO:0000256" key="7">
    <source>
        <dbReference type="SAM" id="Phobius"/>
    </source>
</evidence>
<dbReference type="GO" id="GO:0015095">
    <property type="term" value="F:magnesium ion transmembrane transporter activity"/>
    <property type="evidence" value="ECO:0007669"/>
    <property type="project" value="TreeGrafter"/>
</dbReference>
<dbReference type="PANTHER" id="PTHR46494">
    <property type="entry name" value="CORA FAMILY METAL ION TRANSPORTER (EUROFUNG)"/>
    <property type="match status" value="1"/>
</dbReference>
<dbReference type="InterPro" id="IPR002523">
    <property type="entry name" value="MgTranspt_CorA/ZnTranspt_ZntB"/>
</dbReference>
<dbReference type="Gene3D" id="1.20.58.340">
    <property type="entry name" value="Magnesium transport protein CorA, transmembrane region"/>
    <property type="match status" value="1"/>
</dbReference>
<keyword evidence="2 7" id="KW-0812">Transmembrane</keyword>
<feature type="compositionally biased region" description="Basic residues" evidence="6">
    <location>
        <begin position="459"/>
        <end position="469"/>
    </location>
</feature>
<proteinExistence type="predicted"/>
<evidence type="ECO:0000313" key="8">
    <source>
        <dbReference type="EMBL" id="OQN97083.1"/>
    </source>
</evidence>
<feature type="coiled-coil region" evidence="5">
    <location>
        <begin position="306"/>
        <end position="333"/>
    </location>
</feature>
<dbReference type="EMBL" id="NAJO01000058">
    <property type="protein sequence ID" value="OQN97083.1"/>
    <property type="molecule type" value="Genomic_DNA"/>
</dbReference>
<keyword evidence="9" id="KW-1185">Reference proteome</keyword>
<dbReference type="Pfam" id="PF01544">
    <property type="entry name" value="CorA"/>
    <property type="match status" value="1"/>
</dbReference>
<accession>A0A1V8SDB8</accession>
<keyword evidence="5" id="KW-0175">Coiled coil</keyword>
<evidence type="ECO:0000256" key="2">
    <source>
        <dbReference type="ARBA" id="ARBA00022692"/>
    </source>
</evidence>
<evidence type="ECO:0000256" key="5">
    <source>
        <dbReference type="SAM" id="Coils"/>
    </source>
</evidence>
<comment type="caution">
    <text evidence="8">The sequence shown here is derived from an EMBL/GenBank/DDBJ whole genome shotgun (WGS) entry which is preliminary data.</text>
</comment>
<evidence type="ECO:0000256" key="6">
    <source>
        <dbReference type="SAM" id="MobiDB-lite"/>
    </source>
</evidence>
<feature type="transmembrane region" description="Helical" evidence="7">
    <location>
        <begin position="348"/>
        <end position="371"/>
    </location>
</feature>
<feature type="transmembrane region" description="Helical" evidence="7">
    <location>
        <begin position="377"/>
        <end position="398"/>
    </location>
</feature>
<evidence type="ECO:0000256" key="3">
    <source>
        <dbReference type="ARBA" id="ARBA00022989"/>
    </source>
</evidence>
<protein>
    <submittedName>
        <fullName evidence="8">Uncharacterized protein</fullName>
    </submittedName>
</protein>
<gene>
    <name evidence="8" type="ORF">B0A48_16887</name>
</gene>
<reference evidence="9" key="1">
    <citation type="submission" date="2017-03" db="EMBL/GenBank/DDBJ databases">
        <title>Genomes of endolithic fungi from Antarctica.</title>
        <authorList>
            <person name="Coleine C."/>
            <person name="Masonjones S."/>
            <person name="Stajich J.E."/>
        </authorList>
    </citation>
    <scope>NUCLEOTIDE SEQUENCE [LARGE SCALE GENOMIC DNA]</scope>
    <source>
        <strain evidence="9">CCFEE 5527</strain>
    </source>
</reference>
<dbReference type="OrthoDB" id="3231000at2759"/>
<dbReference type="GO" id="GO:0005886">
    <property type="term" value="C:plasma membrane"/>
    <property type="evidence" value="ECO:0007669"/>
    <property type="project" value="UniProtKB-SubCell"/>
</dbReference>
<keyword evidence="4 7" id="KW-0472">Membrane</keyword>
<dbReference type="Proteomes" id="UP000192596">
    <property type="component" value="Unassembled WGS sequence"/>
</dbReference>
<dbReference type="GO" id="GO:0000287">
    <property type="term" value="F:magnesium ion binding"/>
    <property type="evidence" value="ECO:0007669"/>
    <property type="project" value="TreeGrafter"/>
</dbReference>
<dbReference type="STRING" id="1507870.A0A1V8SDB8"/>
<evidence type="ECO:0000256" key="4">
    <source>
        <dbReference type="ARBA" id="ARBA00023136"/>
    </source>
</evidence>
<dbReference type="InterPro" id="IPR045863">
    <property type="entry name" value="CorA_TM1_TM2"/>
</dbReference>
<sequence length="479" mass="55490">MAGRRRHARRRSPPGYGYDAPITIRIGSRRSANRYHEMQATGPRDAGRFARLVDDQVRMHPDDPLMISINGHQNWLSELLGACFEDYWEGISELSRELQFAGTAQFPEKASMAGQYVPWTFITDQMNVPEVYYWSVGMEPPESDEERSMPVIEQYRMRVGVWSLGRGACRFDRGVSTTLIFTRNTPVAEHVVGEIMFPYLYANQDLSQPRGDEEGICFIFIRLYWLLTDWQNILRALITRLDEAEINSHGQQFPVKLRTRTMHIEVDRIHELKDYLRFHSRSFKKLKKLQTDVPVPEQKDPLWDDMDDSIDDLEQFDSKLDSLKERFNNLLDLEFNIQNAEQSDDSSFLTTVATLFLPISYLASVFGITTITWPAIYYLYVALPILVLSCIFVFVYPITVRRYQKARYGLESTKITLRPRDFTMLGKELPDGVDLPGESRTSRLKNRAQRHSVGEKAAPRSRSRARSQSRLRGEKDGSY</sequence>
<organism evidence="8 9">
    <name type="scientific">Cryoendolithus antarcticus</name>
    <dbReference type="NCBI Taxonomy" id="1507870"/>
    <lineage>
        <taxon>Eukaryota</taxon>
        <taxon>Fungi</taxon>
        <taxon>Dikarya</taxon>
        <taxon>Ascomycota</taxon>
        <taxon>Pezizomycotina</taxon>
        <taxon>Dothideomycetes</taxon>
        <taxon>Dothideomycetidae</taxon>
        <taxon>Cladosporiales</taxon>
        <taxon>Cladosporiaceae</taxon>
        <taxon>Cryoendolithus</taxon>
    </lineage>
</organism>
<evidence type="ECO:0000256" key="1">
    <source>
        <dbReference type="ARBA" id="ARBA00004651"/>
    </source>
</evidence>
<dbReference type="InParanoid" id="A0A1V8SDB8"/>
<keyword evidence="3 7" id="KW-1133">Transmembrane helix</keyword>
<dbReference type="SUPFAM" id="SSF144083">
    <property type="entry name" value="Magnesium transport protein CorA, transmembrane region"/>
    <property type="match status" value="1"/>
</dbReference>
<dbReference type="GO" id="GO:0015087">
    <property type="term" value="F:cobalt ion transmembrane transporter activity"/>
    <property type="evidence" value="ECO:0007669"/>
    <property type="project" value="TreeGrafter"/>
</dbReference>